<protein>
    <submittedName>
        <fullName evidence="1">Phage tail protein</fullName>
    </submittedName>
</protein>
<gene>
    <name evidence="1" type="ORF">LS71_002760</name>
</gene>
<comment type="caution">
    <text evidence="1">The sequence shown here is derived from an EMBL/GenBank/DDBJ whole genome shotgun (WGS) entry which is preliminary data.</text>
</comment>
<dbReference type="Pfam" id="PF04985">
    <property type="entry name" value="Phage_tube"/>
    <property type="match status" value="1"/>
</dbReference>
<keyword evidence="2" id="KW-1185">Reference proteome</keyword>
<proteinExistence type="predicted"/>
<accession>A0A4U8TCK0</accession>
<dbReference type="InterPro" id="IPR006498">
    <property type="entry name" value="Tail_tube"/>
</dbReference>
<dbReference type="STRING" id="1677920.LS71_05445"/>
<dbReference type="OrthoDB" id="5361222at2"/>
<organism evidence="1 2">
    <name type="scientific">Helicobacter jaachi</name>
    <dbReference type="NCBI Taxonomy" id="1677920"/>
    <lineage>
        <taxon>Bacteria</taxon>
        <taxon>Pseudomonadati</taxon>
        <taxon>Campylobacterota</taxon>
        <taxon>Epsilonproteobacteria</taxon>
        <taxon>Campylobacterales</taxon>
        <taxon>Helicobacteraceae</taxon>
        <taxon>Helicobacter</taxon>
    </lineage>
</organism>
<reference evidence="1 2" key="1">
    <citation type="journal article" date="2014" name="Genome Announc.">
        <title>Draft genome sequences of eight enterohepatic helicobacter species isolated from both laboratory and wild rodents.</title>
        <authorList>
            <person name="Sheh A."/>
            <person name="Shen Z."/>
            <person name="Fox J.G."/>
        </authorList>
    </citation>
    <scope>NUCLEOTIDE SEQUENCE [LARGE SCALE GENOMIC DNA]</scope>
    <source>
        <strain evidence="1 2">MIT 09-6949</strain>
    </source>
</reference>
<evidence type="ECO:0000313" key="1">
    <source>
        <dbReference type="EMBL" id="TLD97679.1"/>
    </source>
</evidence>
<name>A0A4U8TCK0_9HELI</name>
<dbReference type="EMBL" id="JRPR02000001">
    <property type="protein sequence ID" value="TLD97679.1"/>
    <property type="molecule type" value="Genomic_DNA"/>
</dbReference>
<evidence type="ECO:0000313" key="2">
    <source>
        <dbReference type="Proteomes" id="UP000029733"/>
    </source>
</evidence>
<dbReference type="RefSeq" id="WP_034354764.1">
    <property type="nucleotide sequence ID" value="NZ_JRPR02000001.1"/>
</dbReference>
<sequence length="167" mass="18352">MTFTPQAFTGGNVFIDGIGCLGILKSFEPPKLDYDTIEATASIGKYEKVLPSLKPMSAKITLSDINAALIAPLSTLLPKVVYVKKNMTSVGITQKDTQIIATMGGVVKVGELPSYEMIKEVEYSFEMAVYTFSYQVNKMPLIVYDVENSIFMIDGVDQFASIRKNIT</sequence>
<dbReference type="AlphaFoldDB" id="A0A4U8TCK0"/>
<dbReference type="Proteomes" id="UP000029733">
    <property type="component" value="Unassembled WGS sequence"/>
</dbReference>